<keyword evidence="4" id="KW-0297">G-protein coupled receptor</keyword>
<dbReference type="Gene3D" id="1.20.1070.10">
    <property type="entry name" value="Rhodopsin 7-helix transmembrane proteins"/>
    <property type="match status" value="1"/>
</dbReference>
<dbReference type="AlphaFoldDB" id="A0A821CV84"/>
<feature type="transmembrane region" description="Helical" evidence="8">
    <location>
        <begin position="95"/>
        <end position="113"/>
    </location>
</feature>
<evidence type="ECO:0000259" key="9">
    <source>
        <dbReference type="PROSITE" id="PS50262"/>
    </source>
</evidence>
<evidence type="ECO:0000256" key="4">
    <source>
        <dbReference type="ARBA" id="ARBA00023040"/>
    </source>
</evidence>
<dbReference type="InterPro" id="IPR017452">
    <property type="entry name" value="GPCR_Rhodpsn_7TM"/>
</dbReference>
<keyword evidence="6" id="KW-0675">Receptor</keyword>
<feature type="transmembrane region" description="Helical" evidence="8">
    <location>
        <begin position="52"/>
        <end position="75"/>
    </location>
</feature>
<dbReference type="EMBL" id="CAJNYV010000059">
    <property type="protein sequence ID" value="CAF3338248.1"/>
    <property type="molecule type" value="Genomic_DNA"/>
</dbReference>
<evidence type="ECO:0000256" key="3">
    <source>
        <dbReference type="ARBA" id="ARBA00022989"/>
    </source>
</evidence>
<evidence type="ECO:0000313" key="11">
    <source>
        <dbReference type="EMBL" id="CAF4611955.1"/>
    </source>
</evidence>
<dbReference type="Proteomes" id="UP000663865">
    <property type="component" value="Unassembled WGS sequence"/>
</dbReference>
<evidence type="ECO:0000256" key="2">
    <source>
        <dbReference type="ARBA" id="ARBA00022692"/>
    </source>
</evidence>
<dbReference type="SUPFAM" id="SSF81321">
    <property type="entry name" value="Family A G protein-coupled receptor-like"/>
    <property type="match status" value="1"/>
</dbReference>
<feature type="transmembrane region" description="Helical" evidence="8">
    <location>
        <begin position="235"/>
        <end position="254"/>
    </location>
</feature>
<evidence type="ECO:0000313" key="12">
    <source>
        <dbReference type="Proteomes" id="UP000663838"/>
    </source>
</evidence>
<feature type="transmembrane region" description="Helical" evidence="8">
    <location>
        <begin position="269"/>
        <end position="289"/>
    </location>
</feature>
<evidence type="ECO:0000256" key="5">
    <source>
        <dbReference type="ARBA" id="ARBA00023136"/>
    </source>
</evidence>
<dbReference type="EMBL" id="CAJOBS010000615">
    <property type="protein sequence ID" value="CAF4611955.1"/>
    <property type="molecule type" value="Genomic_DNA"/>
</dbReference>
<gene>
    <name evidence="10" type="ORF">KIK155_LOCUS2449</name>
    <name evidence="11" type="ORF">TOA249_LOCUS11356</name>
</gene>
<evidence type="ECO:0000256" key="1">
    <source>
        <dbReference type="ARBA" id="ARBA00004141"/>
    </source>
</evidence>
<keyword evidence="3 8" id="KW-1133">Transmembrane helix</keyword>
<feature type="transmembrane region" description="Helical" evidence="8">
    <location>
        <begin position="182"/>
        <end position="204"/>
    </location>
</feature>
<dbReference type="PANTHER" id="PTHR24243:SF208">
    <property type="entry name" value="PYROKININ-1 RECEPTOR"/>
    <property type="match status" value="1"/>
</dbReference>
<feature type="transmembrane region" description="Helical" evidence="8">
    <location>
        <begin position="16"/>
        <end position="40"/>
    </location>
</feature>
<dbReference type="Proteomes" id="UP000663838">
    <property type="component" value="Unassembled WGS sequence"/>
</dbReference>
<accession>A0A821CV84</accession>
<evidence type="ECO:0000256" key="7">
    <source>
        <dbReference type="ARBA" id="ARBA00023224"/>
    </source>
</evidence>
<keyword evidence="2 8" id="KW-0812">Transmembrane</keyword>
<proteinExistence type="predicted"/>
<dbReference type="PANTHER" id="PTHR24243">
    <property type="entry name" value="G-PROTEIN COUPLED RECEPTOR"/>
    <property type="match status" value="1"/>
</dbReference>
<feature type="domain" description="G-protein coupled receptors family 1 profile" evidence="9">
    <location>
        <begin position="31"/>
        <end position="289"/>
    </location>
</feature>
<name>A0A821CV84_9BILA</name>
<dbReference type="GO" id="GO:0005886">
    <property type="term" value="C:plasma membrane"/>
    <property type="evidence" value="ECO:0007669"/>
    <property type="project" value="TreeGrafter"/>
</dbReference>
<comment type="subcellular location">
    <subcellularLocation>
        <location evidence="1">Membrane</location>
        <topology evidence="1">Multi-pass membrane protein</topology>
    </subcellularLocation>
</comment>
<evidence type="ECO:0000256" key="8">
    <source>
        <dbReference type="SAM" id="Phobius"/>
    </source>
</evidence>
<reference evidence="11" key="1">
    <citation type="submission" date="2021-02" db="EMBL/GenBank/DDBJ databases">
        <authorList>
            <person name="Nowell W R."/>
        </authorList>
    </citation>
    <scope>NUCLEOTIDE SEQUENCE</scope>
</reference>
<dbReference type="GO" id="GO:0004930">
    <property type="term" value="F:G protein-coupled receptor activity"/>
    <property type="evidence" value="ECO:0007669"/>
    <property type="project" value="UniProtKB-KW"/>
</dbReference>
<dbReference type="PROSITE" id="PS50262">
    <property type="entry name" value="G_PROTEIN_RECEP_F1_2"/>
    <property type="match status" value="1"/>
</dbReference>
<sequence>MTTENIPTLVSISQYITLYVGSAIFIAGVIGSFLNSIIFLGLRTFRENSCVFYLIFMSFVNIGNLMAGLLSRIMISGFKLDWTLISPVYCKLRWYGLQFGVLTSFTCTCLAAIDQYMCTNARLEWRQWSTTNVAHRLILIMTITWLLHGVPYLIYFNLVQAPITGGISCTSDNLAFQQYHTYGYLIILAGVIPLIITCIFGLLARNNVHQLAHRTVPLVQRSLDKQLTNMVLHQILFNFIFTFPYTFHTILTSFPYDIKDPDILAKLDFVNVITILFYYLSFAGPFYIYTCTSERFRQQIIYVLLNVHLKRWQRPIIQINQVAPTSHENP</sequence>
<evidence type="ECO:0000256" key="6">
    <source>
        <dbReference type="ARBA" id="ARBA00023170"/>
    </source>
</evidence>
<comment type="caution">
    <text evidence="11">The sequence shown here is derived from an EMBL/GenBank/DDBJ whole genome shotgun (WGS) entry which is preliminary data.</text>
</comment>
<feature type="transmembrane region" description="Helical" evidence="8">
    <location>
        <begin position="133"/>
        <end position="155"/>
    </location>
</feature>
<dbReference type="Pfam" id="PF00001">
    <property type="entry name" value="7tm_1"/>
    <property type="match status" value="1"/>
</dbReference>
<organism evidence="11 12">
    <name type="scientific">Rotaria socialis</name>
    <dbReference type="NCBI Taxonomy" id="392032"/>
    <lineage>
        <taxon>Eukaryota</taxon>
        <taxon>Metazoa</taxon>
        <taxon>Spiralia</taxon>
        <taxon>Gnathifera</taxon>
        <taxon>Rotifera</taxon>
        <taxon>Eurotatoria</taxon>
        <taxon>Bdelloidea</taxon>
        <taxon>Philodinida</taxon>
        <taxon>Philodinidae</taxon>
        <taxon>Rotaria</taxon>
    </lineage>
</organism>
<dbReference type="InterPro" id="IPR000276">
    <property type="entry name" value="GPCR_Rhodpsn"/>
</dbReference>
<keyword evidence="7" id="KW-0807">Transducer</keyword>
<evidence type="ECO:0000313" key="10">
    <source>
        <dbReference type="EMBL" id="CAF3338248.1"/>
    </source>
</evidence>
<protein>
    <recommendedName>
        <fullName evidence="9">G-protein coupled receptors family 1 profile domain-containing protein</fullName>
    </recommendedName>
</protein>
<keyword evidence="5 8" id="KW-0472">Membrane</keyword>